<protein>
    <submittedName>
        <fullName evidence="1">Uncharacterized protein</fullName>
    </submittedName>
</protein>
<dbReference type="EMBL" id="ML993922">
    <property type="protein sequence ID" value="KAF2202829.1"/>
    <property type="molecule type" value="Genomic_DNA"/>
</dbReference>
<proteinExistence type="predicted"/>
<sequence>MLLRASSWPVPALGEDAESFTEPHAAPDTKFYLSQLIKFIAMRSRTPSPAPSSPANSLTEALSGLSELDCRVFNDIVLTDDEEPAFSSSSSSSSYSPLTRPAKRRKVRAANTWCICRDLRAGEPEFHTDGKRVLYCSRCLWNGYVTTNIRGHLKKFMI</sequence>
<comment type="caution">
    <text evidence="1">The sequence shown here is derived from an EMBL/GenBank/DDBJ whole genome shotgun (WGS) entry which is preliminary data.</text>
</comment>
<dbReference type="Proteomes" id="UP000799536">
    <property type="component" value="Unassembled WGS sequence"/>
</dbReference>
<organism evidence="1 2">
    <name type="scientific">Delitschia confertaspora ATCC 74209</name>
    <dbReference type="NCBI Taxonomy" id="1513339"/>
    <lineage>
        <taxon>Eukaryota</taxon>
        <taxon>Fungi</taxon>
        <taxon>Dikarya</taxon>
        <taxon>Ascomycota</taxon>
        <taxon>Pezizomycotina</taxon>
        <taxon>Dothideomycetes</taxon>
        <taxon>Pleosporomycetidae</taxon>
        <taxon>Pleosporales</taxon>
        <taxon>Delitschiaceae</taxon>
        <taxon>Delitschia</taxon>
    </lineage>
</organism>
<evidence type="ECO:0000313" key="2">
    <source>
        <dbReference type="Proteomes" id="UP000799536"/>
    </source>
</evidence>
<dbReference type="AlphaFoldDB" id="A0A9P4JR25"/>
<reference evidence="1" key="1">
    <citation type="journal article" date="2020" name="Stud. Mycol.">
        <title>101 Dothideomycetes genomes: a test case for predicting lifestyles and emergence of pathogens.</title>
        <authorList>
            <person name="Haridas S."/>
            <person name="Albert R."/>
            <person name="Binder M."/>
            <person name="Bloem J."/>
            <person name="Labutti K."/>
            <person name="Salamov A."/>
            <person name="Andreopoulos B."/>
            <person name="Baker S."/>
            <person name="Barry K."/>
            <person name="Bills G."/>
            <person name="Bluhm B."/>
            <person name="Cannon C."/>
            <person name="Castanera R."/>
            <person name="Culley D."/>
            <person name="Daum C."/>
            <person name="Ezra D."/>
            <person name="Gonzalez J."/>
            <person name="Henrissat B."/>
            <person name="Kuo A."/>
            <person name="Liang C."/>
            <person name="Lipzen A."/>
            <person name="Lutzoni F."/>
            <person name="Magnuson J."/>
            <person name="Mondo S."/>
            <person name="Nolan M."/>
            <person name="Ohm R."/>
            <person name="Pangilinan J."/>
            <person name="Park H.-J."/>
            <person name="Ramirez L."/>
            <person name="Alfaro M."/>
            <person name="Sun H."/>
            <person name="Tritt A."/>
            <person name="Yoshinaga Y."/>
            <person name="Zwiers L.-H."/>
            <person name="Turgeon B."/>
            <person name="Goodwin S."/>
            <person name="Spatafora J."/>
            <person name="Crous P."/>
            <person name="Grigoriev I."/>
        </authorList>
    </citation>
    <scope>NUCLEOTIDE SEQUENCE</scope>
    <source>
        <strain evidence="1">ATCC 74209</strain>
    </source>
</reference>
<keyword evidence="2" id="KW-1185">Reference proteome</keyword>
<name>A0A9P4JR25_9PLEO</name>
<accession>A0A9P4JR25</accession>
<gene>
    <name evidence="1" type="ORF">GQ43DRAFT_296948</name>
</gene>
<evidence type="ECO:0000313" key="1">
    <source>
        <dbReference type="EMBL" id="KAF2202829.1"/>
    </source>
</evidence>